<dbReference type="RefSeq" id="WP_147260537.1">
    <property type="nucleotide sequence ID" value="NZ_VIWU01000001.1"/>
</dbReference>
<dbReference type="AlphaFoldDB" id="A0A561T4Y5"/>
<sequence>MTRVEDVRDPSVVDAVIPVVTLVVLIGGSLALFGLDALDGPLQLALVSSPGSFWGRPRPTWAIPVSSSPPSPA</sequence>
<dbReference type="Proteomes" id="UP000321261">
    <property type="component" value="Unassembled WGS sequence"/>
</dbReference>
<accession>A0A561T4Y5</accession>
<reference evidence="2 3" key="1">
    <citation type="submission" date="2019-06" db="EMBL/GenBank/DDBJ databases">
        <title>Sequencing the genomes of 1000 actinobacteria strains.</title>
        <authorList>
            <person name="Klenk H.-P."/>
        </authorList>
    </citation>
    <scope>NUCLEOTIDE SEQUENCE [LARGE SCALE GENOMIC DNA]</scope>
    <source>
        <strain evidence="2 3">DSM 45671</strain>
    </source>
</reference>
<evidence type="ECO:0000256" key="1">
    <source>
        <dbReference type="SAM" id="Phobius"/>
    </source>
</evidence>
<keyword evidence="3" id="KW-1185">Reference proteome</keyword>
<keyword evidence="1" id="KW-0472">Membrane</keyword>
<proteinExistence type="predicted"/>
<keyword evidence="1" id="KW-0812">Transmembrane</keyword>
<dbReference type="EMBL" id="VIWU01000001">
    <property type="protein sequence ID" value="TWF82162.1"/>
    <property type="molecule type" value="Genomic_DNA"/>
</dbReference>
<organism evidence="2 3">
    <name type="scientific">Pseudonocardia hierapolitana</name>
    <dbReference type="NCBI Taxonomy" id="1128676"/>
    <lineage>
        <taxon>Bacteria</taxon>
        <taxon>Bacillati</taxon>
        <taxon>Actinomycetota</taxon>
        <taxon>Actinomycetes</taxon>
        <taxon>Pseudonocardiales</taxon>
        <taxon>Pseudonocardiaceae</taxon>
        <taxon>Pseudonocardia</taxon>
    </lineage>
</organism>
<evidence type="ECO:0000313" key="3">
    <source>
        <dbReference type="Proteomes" id="UP000321261"/>
    </source>
</evidence>
<name>A0A561T4Y5_9PSEU</name>
<comment type="caution">
    <text evidence="2">The sequence shown here is derived from an EMBL/GenBank/DDBJ whole genome shotgun (WGS) entry which is preliminary data.</text>
</comment>
<keyword evidence="1" id="KW-1133">Transmembrane helix</keyword>
<dbReference type="OrthoDB" id="9762978at2"/>
<gene>
    <name evidence="2" type="ORF">FHX44_118107</name>
</gene>
<feature type="transmembrane region" description="Helical" evidence="1">
    <location>
        <begin position="12"/>
        <end position="35"/>
    </location>
</feature>
<protein>
    <submittedName>
        <fullName evidence="2">Uncharacterized protein</fullName>
    </submittedName>
</protein>
<evidence type="ECO:0000313" key="2">
    <source>
        <dbReference type="EMBL" id="TWF82162.1"/>
    </source>
</evidence>